<evidence type="ECO:0000313" key="2">
    <source>
        <dbReference type="Proteomes" id="UP000800036"/>
    </source>
</evidence>
<protein>
    <submittedName>
        <fullName evidence="1">Uncharacterized protein</fullName>
    </submittedName>
</protein>
<dbReference type="Pfam" id="PF11951">
    <property type="entry name" value="Fungal_trans_2"/>
    <property type="match status" value="1"/>
</dbReference>
<dbReference type="InterPro" id="IPR021858">
    <property type="entry name" value="Fun_TF"/>
</dbReference>
<dbReference type="OrthoDB" id="5130013at2759"/>
<proteinExistence type="predicted"/>
<name>A0A6A5V8F1_9PLEO</name>
<gene>
    <name evidence="1" type="ORF">BU23DRAFT_510362</name>
</gene>
<reference evidence="1" key="1">
    <citation type="journal article" date="2020" name="Stud. Mycol.">
        <title>101 Dothideomycetes genomes: a test case for predicting lifestyles and emergence of pathogens.</title>
        <authorList>
            <person name="Haridas S."/>
            <person name="Albert R."/>
            <person name="Binder M."/>
            <person name="Bloem J."/>
            <person name="Labutti K."/>
            <person name="Salamov A."/>
            <person name="Andreopoulos B."/>
            <person name="Baker S."/>
            <person name="Barry K."/>
            <person name="Bills G."/>
            <person name="Bluhm B."/>
            <person name="Cannon C."/>
            <person name="Castanera R."/>
            <person name="Culley D."/>
            <person name="Daum C."/>
            <person name="Ezra D."/>
            <person name="Gonzalez J."/>
            <person name="Henrissat B."/>
            <person name="Kuo A."/>
            <person name="Liang C."/>
            <person name="Lipzen A."/>
            <person name="Lutzoni F."/>
            <person name="Magnuson J."/>
            <person name="Mondo S."/>
            <person name="Nolan M."/>
            <person name="Ohm R."/>
            <person name="Pangilinan J."/>
            <person name="Park H.-J."/>
            <person name="Ramirez L."/>
            <person name="Alfaro M."/>
            <person name="Sun H."/>
            <person name="Tritt A."/>
            <person name="Yoshinaga Y."/>
            <person name="Zwiers L.-H."/>
            <person name="Turgeon B."/>
            <person name="Goodwin S."/>
            <person name="Spatafora J."/>
            <person name="Crous P."/>
            <person name="Grigoriev I."/>
        </authorList>
    </citation>
    <scope>NUCLEOTIDE SEQUENCE</scope>
    <source>
        <strain evidence="1">CBS 107.79</strain>
    </source>
</reference>
<evidence type="ECO:0000313" key="1">
    <source>
        <dbReference type="EMBL" id="KAF1971296.1"/>
    </source>
</evidence>
<sequence length="167" mass="19024">MRLLSLRQEVCIWSDKCAGHISRTQVHLTAEFYRVAAILYLYNTYPGAAPSLERPGSPMSPKAITSISALVRQAFMLLDRMDVCASPWPLFIVACNVKEDRDRIEIMRLFDEGSKERRIGNYDVVMGLVKAIWNRVDLNSDQAREGSARVSDWREFVDVRMGIPPFA</sequence>
<organism evidence="1 2">
    <name type="scientific">Bimuria novae-zelandiae CBS 107.79</name>
    <dbReference type="NCBI Taxonomy" id="1447943"/>
    <lineage>
        <taxon>Eukaryota</taxon>
        <taxon>Fungi</taxon>
        <taxon>Dikarya</taxon>
        <taxon>Ascomycota</taxon>
        <taxon>Pezizomycotina</taxon>
        <taxon>Dothideomycetes</taxon>
        <taxon>Pleosporomycetidae</taxon>
        <taxon>Pleosporales</taxon>
        <taxon>Massarineae</taxon>
        <taxon>Didymosphaeriaceae</taxon>
        <taxon>Bimuria</taxon>
    </lineage>
</organism>
<keyword evidence="2" id="KW-1185">Reference proteome</keyword>
<dbReference type="Proteomes" id="UP000800036">
    <property type="component" value="Unassembled WGS sequence"/>
</dbReference>
<dbReference type="EMBL" id="ML976694">
    <property type="protein sequence ID" value="KAF1971296.1"/>
    <property type="molecule type" value="Genomic_DNA"/>
</dbReference>
<accession>A0A6A5V8F1</accession>
<dbReference type="AlphaFoldDB" id="A0A6A5V8F1"/>